<dbReference type="AlphaFoldDB" id="A0A2N5M467"/>
<dbReference type="OrthoDB" id="9812429at2"/>
<feature type="domain" description="Putative amidase" evidence="1">
    <location>
        <begin position="128"/>
        <end position="279"/>
    </location>
</feature>
<accession>A0A2N5M467</accession>
<comment type="caution">
    <text evidence="2">The sequence shown here is derived from an EMBL/GenBank/DDBJ whole genome shotgun (WGS) entry which is preliminary data.</text>
</comment>
<organism evidence="2 3">
    <name type="scientific">Peribacillus deserti</name>
    <dbReference type="NCBI Taxonomy" id="673318"/>
    <lineage>
        <taxon>Bacteria</taxon>
        <taxon>Bacillati</taxon>
        <taxon>Bacillota</taxon>
        <taxon>Bacilli</taxon>
        <taxon>Bacillales</taxon>
        <taxon>Bacillaceae</taxon>
        <taxon>Peribacillus</taxon>
    </lineage>
</organism>
<name>A0A2N5M467_9BACI</name>
<dbReference type="EMBL" id="PGUY01000046">
    <property type="protein sequence ID" value="PLT29132.1"/>
    <property type="molecule type" value="Genomic_DNA"/>
</dbReference>
<protein>
    <recommendedName>
        <fullName evidence="1">Putative amidase domain-containing protein</fullName>
    </recommendedName>
</protein>
<evidence type="ECO:0000313" key="3">
    <source>
        <dbReference type="Proteomes" id="UP000234748"/>
    </source>
</evidence>
<proteinExistence type="predicted"/>
<sequence length="284" mass="33453">MREKLKLLLEDRVQKYVSESALRAEDRKIENKLTSLKERSAEIVNVKARASVKSSNEDKGYSSIMYDIHFKYLIKQKDLIYMEEEIEHRQAVADNGRILQDMEVPYRYGAETFEEGSEDFEERIPYTYNRLKAVQYAERWWNEFNPAYRRFEDDCTSFISQCLRAGGAPMSGSPNRSRGWWYSGKSWSWSWSVAHALKLYLQSSKGLRTQQVARPDELTFGDIICYDFEGDGRYNHNTIVTGRDAYGMPLVNAHTTNSRLRYWKYEDSTAYTPKIKYTFFRILN</sequence>
<dbReference type="PANTHER" id="PTHR40032:SF1">
    <property type="entry name" value="EXPORTED PROTEIN"/>
    <property type="match status" value="1"/>
</dbReference>
<evidence type="ECO:0000313" key="2">
    <source>
        <dbReference type="EMBL" id="PLT29132.1"/>
    </source>
</evidence>
<dbReference type="RefSeq" id="WP_101643597.1">
    <property type="nucleotide sequence ID" value="NZ_PGUY01000046.1"/>
</dbReference>
<dbReference type="Pfam" id="PF12671">
    <property type="entry name" value="Amidase_6"/>
    <property type="match status" value="1"/>
</dbReference>
<evidence type="ECO:0000259" key="1">
    <source>
        <dbReference type="Pfam" id="PF12671"/>
    </source>
</evidence>
<dbReference type="Gene3D" id="3.90.1720.10">
    <property type="entry name" value="endopeptidase domain like (from Nostoc punctiforme)"/>
    <property type="match status" value="1"/>
</dbReference>
<keyword evidence="3" id="KW-1185">Reference proteome</keyword>
<reference evidence="2 3" key="1">
    <citation type="submission" date="2017-11" db="EMBL/GenBank/DDBJ databases">
        <title>Comparitive Functional Genomics of Dry Heat Resistant strains isolated from the Viking Spacecraft.</title>
        <authorList>
            <person name="Seuylemezian A."/>
            <person name="Cooper K."/>
            <person name="Vaishampayan P."/>
        </authorList>
    </citation>
    <scope>NUCLEOTIDE SEQUENCE [LARGE SCALE GENOMIC DNA]</scope>
    <source>
        <strain evidence="2 3">V1-29</strain>
    </source>
</reference>
<dbReference type="InterPro" id="IPR024301">
    <property type="entry name" value="Amidase_6"/>
</dbReference>
<dbReference type="Proteomes" id="UP000234748">
    <property type="component" value="Unassembled WGS sequence"/>
</dbReference>
<gene>
    <name evidence="2" type="ORF">CUU66_15055</name>
</gene>
<dbReference type="PANTHER" id="PTHR40032">
    <property type="entry name" value="EXPORTED PROTEIN-RELATED"/>
    <property type="match status" value="1"/>
</dbReference>